<protein>
    <recommendedName>
        <fullName evidence="3">CopG family transcriptional regulator</fullName>
    </recommendedName>
</protein>
<evidence type="ECO:0000313" key="1">
    <source>
        <dbReference type="EMBL" id="MBO1513524.1"/>
    </source>
</evidence>
<dbReference type="EMBL" id="JAGDEL010000015">
    <property type="protein sequence ID" value="MBO1513524.1"/>
    <property type="molecule type" value="Genomic_DNA"/>
</dbReference>
<evidence type="ECO:0000313" key="2">
    <source>
        <dbReference type="Proteomes" id="UP000663981"/>
    </source>
</evidence>
<sequence>MKKIEIVLSKELEQEIAEIVKLKSIGNYVAKEDAIILKVLELYTNRYKSMVKGSINAIDNATKRK</sequence>
<name>A0ABS3N5G8_9BACI</name>
<accession>A0ABS3N5G8</accession>
<proteinExistence type="predicted"/>
<evidence type="ECO:0008006" key="3">
    <source>
        <dbReference type="Google" id="ProtNLM"/>
    </source>
</evidence>
<gene>
    <name evidence="1" type="ORF">I7822_17935</name>
</gene>
<dbReference type="RefSeq" id="WP_207980483.1">
    <property type="nucleotide sequence ID" value="NZ_JAGDEL010000015.1"/>
</dbReference>
<dbReference type="Proteomes" id="UP000663981">
    <property type="component" value="Unassembled WGS sequence"/>
</dbReference>
<reference evidence="1 2" key="1">
    <citation type="submission" date="2021-03" db="EMBL/GenBank/DDBJ databases">
        <title>Whole genome sequence of Metabacillus bambusae BG109.</title>
        <authorList>
            <person name="Jeong J.W."/>
        </authorList>
    </citation>
    <scope>NUCLEOTIDE SEQUENCE [LARGE SCALE GENOMIC DNA]</scope>
    <source>
        <strain evidence="1 2">BG109</strain>
    </source>
</reference>
<comment type="caution">
    <text evidence="1">The sequence shown here is derived from an EMBL/GenBank/DDBJ whole genome shotgun (WGS) entry which is preliminary data.</text>
</comment>
<keyword evidence="2" id="KW-1185">Reference proteome</keyword>
<organism evidence="1 2">
    <name type="scientific">Metabacillus bambusae</name>
    <dbReference type="NCBI Taxonomy" id="2795218"/>
    <lineage>
        <taxon>Bacteria</taxon>
        <taxon>Bacillati</taxon>
        <taxon>Bacillota</taxon>
        <taxon>Bacilli</taxon>
        <taxon>Bacillales</taxon>
        <taxon>Bacillaceae</taxon>
        <taxon>Metabacillus</taxon>
    </lineage>
</organism>